<dbReference type="GO" id="GO:0005524">
    <property type="term" value="F:ATP binding"/>
    <property type="evidence" value="ECO:0007669"/>
    <property type="project" value="UniProtKB-KW"/>
</dbReference>
<organism evidence="5 6">
    <name type="scientific">Corynebacterium marinum DSM 44953</name>
    <dbReference type="NCBI Taxonomy" id="1224162"/>
    <lineage>
        <taxon>Bacteria</taxon>
        <taxon>Bacillati</taxon>
        <taxon>Actinomycetota</taxon>
        <taxon>Actinomycetes</taxon>
        <taxon>Mycobacteriales</taxon>
        <taxon>Corynebacteriaceae</taxon>
        <taxon>Corynebacterium</taxon>
    </lineage>
</organism>
<dbReference type="HOGENOM" id="CLU_705381_0_0_11"/>
<dbReference type="InterPro" id="IPR003959">
    <property type="entry name" value="ATPase_AAA_core"/>
</dbReference>
<keyword evidence="2 3" id="KW-0067">ATP-binding</keyword>
<dbReference type="AlphaFoldDB" id="A0A0B6TZG1"/>
<evidence type="ECO:0000256" key="3">
    <source>
        <dbReference type="RuleBase" id="RU003651"/>
    </source>
</evidence>
<dbReference type="Gene3D" id="1.10.8.60">
    <property type="match status" value="1"/>
</dbReference>
<proteinExistence type="inferred from homology"/>
<dbReference type="SUPFAM" id="SSF52540">
    <property type="entry name" value="P-loop containing nucleoside triphosphate hydrolases"/>
    <property type="match status" value="1"/>
</dbReference>
<dbReference type="RefSeq" id="WP_084603118.1">
    <property type="nucleotide sequence ID" value="NZ_CP007791.1"/>
</dbReference>
<dbReference type="OrthoDB" id="9806903at2"/>
<dbReference type="InterPro" id="IPR003593">
    <property type="entry name" value="AAA+_ATPase"/>
</dbReference>
<sequence>MPPFIAKIDHLTATHLPILRLPSGVLLPGNDDVDALDVTVGDVVIYNNDWEKSSEQSWEPQVNVGLIEQIDERSVIFRTTQGLMERTLPVGQEAELGNVVLFNESRELIEVRKRTPPQSSMSEETVDITSFRKELDLDRHTWSSFAGSPETLQEARDIIAVHANPNARAKLLDLGVSPVRGILFEGPPGTGKTFLAQIMAAQSRASFYLVTTASLGGRLVGESEQRLEAIYADAAKQDMSIIFVDEIEVLTKDRAGEYDHGSRLVNVFLTNMDGVSAPDNVITIGTTNRVDDIDKALRRPGRFDREVTFRNPNREDRLAILTSQSRKTADNLDYEAVADATEGWTAAELGAIWQHAGELTVIAERNNIYNDYFLMGFERAQTARTRRLNGK</sequence>
<dbReference type="EMBL" id="CP007791">
    <property type="protein sequence ID" value="AJK70096.1"/>
    <property type="molecule type" value="Genomic_DNA"/>
</dbReference>
<accession>A0A0B6TZG1</accession>
<evidence type="ECO:0000256" key="2">
    <source>
        <dbReference type="ARBA" id="ARBA00022840"/>
    </source>
</evidence>
<keyword evidence="1 3" id="KW-0547">Nucleotide-binding</keyword>
<keyword evidence="6" id="KW-1185">Reference proteome</keyword>
<dbReference type="InterPro" id="IPR027417">
    <property type="entry name" value="P-loop_NTPase"/>
</dbReference>
<dbReference type="PANTHER" id="PTHR23077:SF171">
    <property type="entry name" value="NUCLEAR VALOSIN-CONTAINING PROTEIN-LIKE"/>
    <property type="match status" value="1"/>
</dbReference>
<comment type="similarity">
    <text evidence="3">Belongs to the AAA ATPase family.</text>
</comment>
<dbReference type="PANTHER" id="PTHR23077">
    <property type="entry name" value="AAA-FAMILY ATPASE"/>
    <property type="match status" value="1"/>
</dbReference>
<evidence type="ECO:0000259" key="4">
    <source>
        <dbReference type="SMART" id="SM00382"/>
    </source>
</evidence>
<dbReference type="InterPro" id="IPR003960">
    <property type="entry name" value="ATPase_AAA_CS"/>
</dbReference>
<protein>
    <recommendedName>
        <fullName evidence="4">AAA+ ATPase domain-containing protein</fullName>
    </recommendedName>
</protein>
<gene>
    <name evidence="5" type="ORF">B840_12640</name>
</gene>
<evidence type="ECO:0000256" key="1">
    <source>
        <dbReference type="ARBA" id="ARBA00022741"/>
    </source>
</evidence>
<evidence type="ECO:0000313" key="5">
    <source>
        <dbReference type="EMBL" id="AJK70096.1"/>
    </source>
</evidence>
<dbReference type="KEGG" id="cmq:B840_12640"/>
<evidence type="ECO:0000313" key="6">
    <source>
        <dbReference type="Proteomes" id="UP000031928"/>
    </source>
</evidence>
<dbReference type="GO" id="GO:0016887">
    <property type="term" value="F:ATP hydrolysis activity"/>
    <property type="evidence" value="ECO:0007669"/>
    <property type="project" value="InterPro"/>
</dbReference>
<dbReference type="Gene3D" id="3.40.50.300">
    <property type="entry name" value="P-loop containing nucleotide triphosphate hydrolases"/>
    <property type="match status" value="1"/>
</dbReference>
<dbReference type="PROSITE" id="PS00674">
    <property type="entry name" value="AAA"/>
    <property type="match status" value="1"/>
</dbReference>
<dbReference type="Pfam" id="PF00004">
    <property type="entry name" value="AAA"/>
    <property type="match status" value="1"/>
</dbReference>
<geneLocation type="plasmid" evidence="5 6">
    <name>pCmarinum2</name>
</geneLocation>
<dbReference type="InterPro" id="IPR050168">
    <property type="entry name" value="AAA_ATPase_domain"/>
</dbReference>
<name>A0A0B6TZG1_9CORY</name>
<dbReference type="SMART" id="SM00382">
    <property type="entry name" value="AAA"/>
    <property type="match status" value="1"/>
</dbReference>
<keyword evidence="5" id="KW-0614">Plasmid</keyword>
<reference evidence="5 6" key="1">
    <citation type="submission" date="2014-05" db="EMBL/GenBank/DDBJ databases">
        <title>Complete genome sequence of Corynebacterium marinum DSM 44953.</title>
        <authorList>
            <person name="Schaffert L."/>
            <person name="Albersmeier A."/>
            <person name="Kalinowski J."/>
            <person name="Ruckert C."/>
        </authorList>
    </citation>
    <scope>NUCLEOTIDE SEQUENCE [LARGE SCALE GENOMIC DNA]</scope>
    <source>
        <strain evidence="5 6">DSM 44953</strain>
        <plasmid evidence="5 6">pCmarinum2</plasmid>
    </source>
</reference>
<feature type="domain" description="AAA+ ATPase" evidence="4">
    <location>
        <begin position="178"/>
        <end position="313"/>
    </location>
</feature>
<dbReference type="Proteomes" id="UP000031928">
    <property type="component" value="Plasmid pCmarinum2"/>
</dbReference>